<evidence type="ECO:0000313" key="2">
    <source>
        <dbReference type="EMBL" id="CAD9116272.1"/>
    </source>
</evidence>
<feature type="region of interest" description="Disordered" evidence="1">
    <location>
        <begin position="356"/>
        <end position="400"/>
    </location>
</feature>
<evidence type="ECO:0000256" key="1">
    <source>
        <dbReference type="SAM" id="MobiDB-lite"/>
    </source>
</evidence>
<dbReference type="EMBL" id="HBGF01022534">
    <property type="protein sequence ID" value="CAD9116272.1"/>
    <property type="molecule type" value="Transcribed_RNA"/>
</dbReference>
<dbReference type="Pfam" id="PF13306">
    <property type="entry name" value="LRR_5"/>
    <property type="match status" value="2"/>
</dbReference>
<sequence length="400" mass="43039">MQLLDLSPSVLVEAVGAMRAMEQAAFRGTCQTLRDAVALAAHPESPIECTVAWSVVSREERVREPCSFPGFWGGGVAMASDVHIAMHFTSSRVGADIVADVTTAMITREPPPGGLRAVTRLDLVGTAPPGQCHIDAPLATWPNVTTFDTRHFRSRGPVVLPRMAMWRSESLVAVDLSGLRDLVAFGDGCFSWCTALKELDLSPLRGLCEIGNGCFSNCAALQSVRFPAEWTPTARERTLAIGDDCFQSCGSLRAVSLPIAGPQALPRACIVGQRFAVRCTSMTELDLSGLSILRFGSMFATHSKNLTSVDLSRCSSPRVVVGSLFLTDCPKLQHVEAPPTGAVANAVRHAFSMLHRDEEVSSTESDSSEHDSRRLQTSADSMSEPMSSWNSADDRALSDE</sequence>
<organism evidence="2">
    <name type="scientific">Neobodo designis</name>
    <name type="common">Flagellated protozoan</name>
    <name type="synonym">Bodo designis</name>
    <dbReference type="NCBI Taxonomy" id="312471"/>
    <lineage>
        <taxon>Eukaryota</taxon>
        <taxon>Discoba</taxon>
        <taxon>Euglenozoa</taxon>
        <taxon>Kinetoplastea</taxon>
        <taxon>Metakinetoplastina</taxon>
        <taxon>Neobodonida</taxon>
        <taxon>Neobodo</taxon>
    </lineage>
</organism>
<evidence type="ECO:0008006" key="3">
    <source>
        <dbReference type="Google" id="ProtNLM"/>
    </source>
</evidence>
<dbReference type="Gene3D" id="3.80.10.10">
    <property type="entry name" value="Ribonuclease Inhibitor"/>
    <property type="match status" value="1"/>
</dbReference>
<proteinExistence type="predicted"/>
<accession>A0A7S1LXT0</accession>
<dbReference type="AlphaFoldDB" id="A0A7S1LXT0"/>
<dbReference type="InterPro" id="IPR032675">
    <property type="entry name" value="LRR_dom_sf"/>
</dbReference>
<name>A0A7S1LXT0_NEODS</name>
<dbReference type="InterPro" id="IPR026906">
    <property type="entry name" value="LRR_5"/>
</dbReference>
<feature type="compositionally biased region" description="Polar residues" evidence="1">
    <location>
        <begin position="375"/>
        <end position="391"/>
    </location>
</feature>
<dbReference type="SUPFAM" id="SSF52058">
    <property type="entry name" value="L domain-like"/>
    <property type="match status" value="1"/>
</dbReference>
<reference evidence="2" key="1">
    <citation type="submission" date="2021-01" db="EMBL/GenBank/DDBJ databases">
        <authorList>
            <person name="Corre E."/>
            <person name="Pelletier E."/>
            <person name="Niang G."/>
            <person name="Scheremetjew M."/>
            <person name="Finn R."/>
            <person name="Kale V."/>
            <person name="Holt S."/>
            <person name="Cochrane G."/>
            <person name="Meng A."/>
            <person name="Brown T."/>
            <person name="Cohen L."/>
        </authorList>
    </citation>
    <scope>NUCLEOTIDE SEQUENCE</scope>
    <source>
        <strain evidence="2">CCAP 1951/1</strain>
    </source>
</reference>
<gene>
    <name evidence="2" type="ORF">NDES1114_LOCUS14869</name>
</gene>
<protein>
    <recommendedName>
        <fullName evidence="3">Leucine-rich repeat protein</fullName>
    </recommendedName>
</protein>